<dbReference type="AlphaFoldDB" id="G4VFN2"/>
<organism evidence="2 3">
    <name type="scientific">Schistosoma mansoni</name>
    <name type="common">Blood fluke</name>
    <dbReference type="NCBI Taxonomy" id="6183"/>
    <lineage>
        <taxon>Eukaryota</taxon>
        <taxon>Metazoa</taxon>
        <taxon>Spiralia</taxon>
        <taxon>Lophotrochozoa</taxon>
        <taxon>Platyhelminthes</taxon>
        <taxon>Trematoda</taxon>
        <taxon>Digenea</taxon>
        <taxon>Strigeidida</taxon>
        <taxon>Schistosomatoidea</taxon>
        <taxon>Schistosomatidae</taxon>
        <taxon>Schistosoma</taxon>
    </lineage>
</organism>
<dbReference type="RefSeq" id="XP_018651349.1">
    <property type="nucleotide sequence ID" value="XM_018799573.1"/>
</dbReference>
<sequence>MVDKMNDFPIGDCERTSRFERMVLLMKANPLIPIGVIVTGAIVIRLKYASPKEFRLLIYLRPLSQAITVSMIAYTAYSSPEIFNKSSLTSSK</sequence>
<dbReference type="InParanoid" id="G4VFN2"/>
<reference evidence="3" key="2">
    <citation type="submission" date="2018-12" db="UniProtKB">
        <authorList>
            <consortium name="WormBaseParasite"/>
        </authorList>
    </citation>
    <scope>IDENTIFICATION</scope>
    <source>
        <strain evidence="3">Puerto Rican</strain>
    </source>
</reference>
<feature type="transmembrane region" description="Helical" evidence="1">
    <location>
        <begin position="28"/>
        <end position="46"/>
    </location>
</feature>
<name>G4VFN2_SCHMA</name>
<keyword evidence="2" id="KW-1185">Reference proteome</keyword>
<feature type="transmembrane region" description="Helical" evidence="1">
    <location>
        <begin position="58"/>
        <end position="77"/>
    </location>
</feature>
<dbReference type="WBParaSite" id="Smp_030260.1">
    <property type="protein sequence ID" value="Smp_030260.1"/>
    <property type="gene ID" value="Smp_030260"/>
</dbReference>
<dbReference type="GeneID" id="8349683"/>
<keyword evidence="1" id="KW-0812">Transmembrane</keyword>
<dbReference type="Proteomes" id="UP000008854">
    <property type="component" value="Unassembled WGS sequence"/>
</dbReference>
<dbReference type="OrthoDB" id="6229032at2759"/>
<evidence type="ECO:0000313" key="3">
    <source>
        <dbReference type="WBParaSite" id="Smp_030260.1"/>
    </source>
</evidence>
<dbReference type="HOGENOM" id="CLU_2416033_0_0_1"/>
<reference evidence="2" key="1">
    <citation type="journal article" date="2012" name="PLoS Negl. Trop. Dis.">
        <title>A systematically improved high quality genome and transcriptome of the human blood fluke Schistosoma mansoni.</title>
        <authorList>
            <person name="Protasio A.V."/>
            <person name="Tsai I.J."/>
            <person name="Babbage A."/>
            <person name="Nichol S."/>
            <person name="Hunt M."/>
            <person name="Aslett M.A."/>
            <person name="De Silva N."/>
            <person name="Velarde G.S."/>
            <person name="Anderson T.J."/>
            <person name="Clark R.C."/>
            <person name="Davidson C."/>
            <person name="Dillon G.P."/>
            <person name="Holroyd N.E."/>
            <person name="LoVerde P.T."/>
            <person name="Lloyd C."/>
            <person name="McQuillan J."/>
            <person name="Oliveira G."/>
            <person name="Otto T.D."/>
            <person name="Parker-Manuel S.J."/>
            <person name="Quail M.A."/>
            <person name="Wilson R.A."/>
            <person name="Zerlotini A."/>
            <person name="Dunne D.W."/>
            <person name="Berriman M."/>
        </authorList>
    </citation>
    <scope>NUCLEOTIDE SEQUENCE [LARGE SCALE GENOMIC DNA]</scope>
    <source>
        <strain evidence="2">Puerto Rican</strain>
    </source>
</reference>
<accession>G4VFN2</accession>
<evidence type="ECO:0000256" key="1">
    <source>
        <dbReference type="SAM" id="Phobius"/>
    </source>
</evidence>
<dbReference type="KEGG" id="smm:Smp_030260"/>
<keyword evidence="1" id="KW-1133">Transmembrane helix</keyword>
<proteinExistence type="predicted"/>
<keyword evidence="1" id="KW-0472">Membrane</keyword>
<evidence type="ECO:0000313" key="2">
    <source>
        <dbReference type="Proteomes" id="UP000008854"/>
    </source>
</evidence>
<dbReference type="CTD" id="8349683"/>
<dbReference type="PhylomeDB" id="G4VFN2"/>
<protein>
    <submittedName>
        <fullName evidence="3">HIG1 domain-containing protein</fullName>
    </submittedName>
</protein>